<gene>
    <name evidence="3" type="ORF">MAR_008262</name>
</gene>
<reference evidence="3" key="1">
    <citation type="submission" date="2022-11" db="EMBL/GenBank/DDBJ databases">
        <title>Centuries of genome instability and evolution in soft-shell clam transmissible cancer (bioRxiv).</title>
        <authorList>
            <person name="Hart S.F.M."/>
            <person name="Yonemitsu M.A."/>
            <person name="Giersch R.M."/>
            <person name="Beal B.F."/>
            <person name="Arriagada G."/>
            <person name="Davis B.W."/>
            <person name="Ostrander E.A."/>
            <person name="Goff S.P."/>
            <person name="Metzger M.J."/>
        </authorList>
    </citation>
    <scope>NUCLEOTIDE SEQUENCE</scope>
    <source>
        <strain evidence="3">MELC-2E11</strain>
        <tissue evidence="3">Siphon/mantle</tissue>
    </source>
</reference>
<dbReference type="Proteomes" id="UP001164746">
    <property type="component" value="Chromosome 4"/>
</dbReference>
<feature type="region of interest" description="Disordered" evidence="1">
    <location>
        <begin position="22"/>
        <end position="65"/>
    </location>
</feature>
<dbReference type="PANTHER" id="PTHR43686">
    <property type="entry name" value="SULFURTRANSFERASE-RELATED"/>
    <property type="match status" value="1"/>
</dbReference>
<feature type="compositionally biased region" description="Basic residues" evidence="1">
    <location>
        <begin position="805"/>
        <end position="819"/>
    </location>
</feature>
<dbReference type="Gene3D" id="3.40.640.10">
    <property type="entry name" value="Type I PLP-dependent aspartate aminotransferase-like (Major domain)"/>
    <property type="match status" value="1"/>
</dbReference>
<feature type="domain" description="Aminotransferase class V" evidence="2">
    <location>
        <begin position="198"/>
        <end position="335"/>
    </location>
</feature>
<dbReference type="SUPFAM" id="SSF53383">
    <property type="entry name" value="PLP-dependent transferases"/>
    <property type="match status" value="1"/>
</dbReference>
<feature type="compositionally biased region" description="Basic and acidic residues" evidence="1">
    <location>
        <begin position="674"/>
        <end position="691"/>
    </location>
</feature>
<dbReference type="PANTHER" id="PTHR43686:SF1">
    <property type="entry name" value="AMINOTRAN_5 DOMAIN-CONTAINING PROTEIN"/>
    <property type="match status" value="1"/>
</dbReference>
<feature type="compositionally biased region" description="Basic and acidic residues" evidence="1">
    <location>
        <begin position="33"/>
        <end position="63"/>
    </location>
</feature>
<feature type="compositionally biased region" description="Basic and acidic residues" evidence="1">
    <location>
        <begin position="740"/>
        <end position="763"/>
    </location>
</feature>
<name>A0ABY7DXG5_MYAAR</name>
<feature type="domain" description="Aminotransferase class V" evidence="2">
    <location>
        <begin position="356"/>
        <end position="466"/>
    </location>
</feature>
<sequence>MATTQRIRVGGGFKYVEVKDKNQREQQGAKLKVTYDPEITDRRTGGGDIDGRYARKTPRELKSNLRSTSKNNKEMTTTRLPHIDNKNRSMVSKATYSTSSYEIETESEKEDFGNEKDYYYSKEHDEFDHPFLVLREQTALNLKKTRGRPKKTSLERSAVYDANPILRYVDENVVGKDLVIETPCLDFIEDYIRTKVMPTYANTHSTTGHNARQTGKFREEARSIIKECVNASTDDVAIFTGSGATSGMHKIAWALRINMPKVAADTVIRIRLEPDTGQIDLNQLQEELQFWKEKRRLLLVCMSAASNVTGIITDVDAVARIAHQNGALAIFDYAAGGCCDIKSSQVTRETHTYVGNIEEREEGGTPAIIESIRAGIVFKLKEEIGVDVIHAREQELCNRAFAVWERNPNLYVMGSHTAERIPIFSFVVFNQETGRFVHHNFVSTLLSDLYGIQARGGCACAGPPGFSRINLSYFLDNETVDFVIEAVDTYTFDPHTGDWKNKSFSNTMATDVAFKPRMKSASLGLRESMPKDKRRLRWFITPHEAAVLLADKDETWLDRKPYDMPFDLPHLPNRFPIDDDDNDGYASSTEEEAIVPPASYRDKYKETKDTYRGRTDKFKERFEREKNTKNRERDNVVKNKQDKEHNERYKTKIDRHNDMNDRDRNTNKTVRARGQSESRVKGYSEQYHDQRGYNSDTDDSWGHNPDNSRRNQGGYTKINATKAKYKKYQDALNKSQNRSDSYRAKREEAFEKIETHRSRKSVESDDYLGATSRSLPERKERVQVETTRGYSDSEYQARASFNTMPRKRERAPLPKYKRQ</sequence>
<dbReference type="EMBL" id="CP111015">
    <property type="protein sequence ID" value="WAR01704.1"/>
    <property type="molecule type" value="Genomic_DNA"/>
</dbReference>
<evidence type="ECO:0000313" key="3">
    <source>
        <dbReference type="EMBL" id="WAR01704.1"/>
    </source>
</evidence>
<feature type="region of interest" description="Disordered" evidence="1">
    <location>
        <begin position="573"/>
        <end position="819"/>
    </location>
</feature>
<evidence type="ECO:0000259" key="2">
    <source>
        <dbReference type="Pfam" id="PF00266"/>
    </source>
</evidence>
<evidence type="ECO:0000313" key="4">
    <source>
        <dbReference type="Proteomes" id="UP001164746"/>
    </source>
</evidence>
<dbReference type="Pfam" id="PF00266">
    <property type="entry name" value="Aminotran_5"/>
    <property type="match status" value="2"/>
</dbReference>
<dbReference type="InterPro" id="IPR000192">
    <property type="entry name" value="Aminotrans_V_dom"/>
</dbReference>
<proteinExistence type="predicted"/>
<evidence type="ECO:0000256" key="1">
    <source>
        <dbReference type="SAM" id="MobiDB-lite"/>
    </source>
</evidence>
<dbReference type="InterPro" id="IPR015421">
    <property type="entry name" value="PyrdxlP-dep_Trfase_major"/>
</dbReference>
<dbReference type="InterPro" id="IPR015422">
    <property type="entry name" value="PyrdxlP-dep_Trfase_small"/>
</dbReference>
<dbReference type="Gene3D" id="3.90.1150.10">
    <property type="entry name" value="Aspartate Aminotransferase, domain 1"/>
    <property type="match status" value="1"/>
</dbReference>
<protein>
    <recommendedName>
        <fullName evidence="2">Aminotransferase class V domain-containing protein</fullName>
    </recommendedName>
</protein>
<keyword evidence="4" id="KW-1185">Reference proteome</keyword>
<feature type="compositionally biased region" description="Acidic residues" evidence="1">
    <location>
        <begin position="578"/>
        <end position="593"/>
    </location>
</feature>
<feature type="compositionally biased region" description="Basic and acidic residues" evidence="1">
    <location>
        <begin position="600"/>
        <end position="666"/>
    </location>
</feature>
<organism evidence="3 4">
    <name type="scientific">Mya arenaria</name>
    <name type="common">Soft-shell clam</name>
    <dbReference type="NCBI Taxonomy" id="6604"/>
    <lineage>
        <taxon>Eukaryota</taxon>
        <taxon>Metazoa</taxon>
        <taxon>Spiralia</taxon>
        <taxon>Lophotrochozoa</taxon>
        <taxon>Mollusca</taxon>
        <taxon>Bivalvia</taxon>
        <taxon>Autobranchia</taxon>
        <taxon>Heteroconchia</taxon>
        <taxon>Euheterodonta</taxon>
        <taxon>Imparidentia</taxon>
        <taxon>Neoheterodontei</taxon>
        <taxon>Myida</taxon>
        <taxon>Myoidea</taxon>
        <taxon>Myidae</taxon>
        <taxon>Mya</taxon>
    </lineage>
</organism>
<dbReference type="InterPro" id="IPR015424">
    <property type="entry name" value="PyrdxlP-dep_Trfase"/>
</dbReference>
<accession>A0ABY7DXG5</accession>
<feature type="compositionally biased region" description="Polar residues" evidence="1">
    <location>
        <begin position="784"/>
        <end position="803"/>
    </location>
</feature>